<comment type="subcellular location">
    <subcellularLocation>
        <location evidence="1">Cell membrane</location>
        <topology evidence="1">Multi-pass membrane protein</topology>
    </subcellularLocation>
</comment>
<feature type="transmembrane region" description="Helical" evidence="7">
    <location>
        <begin position="44"/>
        <end position="66"/>
    </location>
</feature>
<keyword evidence="5 7" id="KW-1133">Transmembrane helix</keyword>
<comment type="caution">
    <text evidence="9">The sequence shown here is derived from an EMBL/GenBank/DDBJ whole genome shotgun (WGS) entry which is preliminary data.</text>
</comment>
<feature type="transmembrane region" description="Helical" evidence="7">
    <location>
        <begin position="400"/>
        <end position="421"/>
    </location>
</feature>
<protein>
    <submittedName>
        <fullName evidence="9">MHS family MFS transporter</fullName>
    </submittedName>
</protein>
<dbReference type="PANTHER" id="PTHR43045">
    <property type="entry name" value="SHIKIMATE TRANSPORTER"/>
    <property type="match status" value="1"/>
</dbReference>
<dbReference type="OrthoDB" id="8953821at2"/>
<dbReference type="EMBL" id="WBKA01000002">
    <property type="protein sequence ID" value="KAB1633055.1"/>
    <property type="molecule type" value="Genomic_DNA"/>
</dbReference>
<evidence type="ECO:0000256" key="5">
    <source>
        <dbReference type="ARBA" id="ARBA00022989"/>
    </source>
</evidence>
<gene>
    <name evidence="9" type="ORF">F8O02_02880</name>
</gene>
<dbReference type="Gene3D" id="1.20.1250.20">
    <property type="entry name" value="MFS general substrate transporter like domains"/>
    <property type="match status" value="2"/>
</dbReference>
<dbReference type="PANTHER" id="PTHR43045:SF1">
    <property type="entry name" value="SHIKIMATE TRANSPORTER"/>
    <property type="match status" value="1"/>
</dbReference>
<keyword evidence="6 7" id="KW-0472">Membrane</keyword>
<feature type="transmembrane region" description="Helical" evidence="7">
    <location>
        <begin position="272"/>
        <end position="290"/>
    </location>
</feature>
<dbReference type="PROSITE" id="PS00216">
    <property type="entry name" value="SUGAR_TRANSPORT_1"/>
    <property type="match status" value="1"/>
</dbReference>
<evidence type="ECO:0000256" key="3">
    <source>
        <dbReference type="ARBA" id="ARBA00022475"/>
    </source>
</evidence>
<dbReference type="AlphaFoldDB" id="A0A7C8BPC4"/>
<dbReference type="PROSITE" id="PS50850">
    <property type="entry name" value="MFS"/>
    <property type="match status" value="1"/>
</dbReference>
<dbReference type="InterPro" id="IPR036259">
    <property type="entry name" value="MFS_trans_sf"/>
</dbReference>
<keyword evidence="10" id="KW-1185">Reference proteome</keyword>
<evidence type="ECO:0000256" key="2">
    <source>
        <dbReference type="ARBA" id="ARBA00022448"/>
    </source>
</evidence>
<feature type="transmembrane region" description="Helical" evidence="7">
    <location>
        <begin position="181"/>
        <end position="200"/>
    </location>
</feature>
<accession>A0A7C8BPC4</accession>
<proteinExistence type="predicted"/>
<keyword evidence="2" id="KW-0813">Transport</keyword>
<feature type="domain" description="Major facilitator superfamily (MFS) profile" evidence="8">
    <location>
        <begin position="5"/>
        <end position="424"/>
    </location>
</feature>
<feature type="transmembrane region" description="Helical" evidence="7">
    <location>
        <begin position="78"/>
        <end position="96"/>
    </location>
</feature>
<feature type="transmembrane region" description="Helical" evidence="7">
    <location>
        <begin position="369"/>
        <end position="388"/>
    </location>
</feature>
<feature type="transmembrane region" description="Helical" evidence="7">
    <location>
        <begin position="102"/>
        <end position="122"/>
    </location>
</feature>
<feature type="transmembrane region" description="Helical" evidence="7">
    <location>
        <begin position="231"/>
        <end position="252"/>
    </location>
</feature>
<evidence type="ECO:0000256" key="7">
    <source>
        <dbReference type="SAM" id="Phobius"/>
    </source>
</evidence>
<organism evidence="9 10">
    <name type="scientific">Pseudoclavibacter caeni</name>
    <dbReference type="NCBI Taxonomy" id="908846"/>
    <lineage>
        <taxon>Bacteria</taxon>
        <taxon>Bacillati</taxon>
        <taxon>Actinomycetota</taxon>
        <taxon>Actinomycetes</taxon>
        <taxon>Micrococcales</taxon>
        <taxon>Microbacteriaceae</taxon>
        <taxon>Pseudoclavibacter</taxon>
    </lineage>
</organism>
<feature type="transmembrane region" description="Helical" evidence="7">
    <location>
        <begin position="333"/>
        <end position="357"/>
    </location>
</feature>
<sequence length="431" mass="44877">MFTRLAVASGAGTALEYYDFALYATATSIVFNQVFFVVDDPWFGAFLGFVTFAVGFLMAPVGAVVFGHLGDRIGRRRTLVATFTLMGVATVLMGLLPDYHTIGVTAPVLLLILRLAHGIARGGEVGGAGLLSIEQAPTGRRGIYGSFVTLGSPIGAGLANLMVLAILAFPADVVVAGLWRVPFLLGGLVLIIGLITRLHVDETPVFQRLQDTETVSPHPLADAVRANGGRILTAAGVVFGFNAFQFVLFSFLLSYGSEAVDDHGLGLSRSMLIVGTLLGCLAHAAAILVGSMISDRVGRRPVIATGAIALAAYAIPMFPLFRAGGTGTSADPAGALAAMVIGFTLSGIMFGPVVTWFAQLFPAARRYTAVGLAFQLGAAFGGGFSPLIANRLLAATGSTLSISLYLIVVMVLSLVCVALLPERAAEVDDLR</sequence>
<dbReference type="InterPro" id="IPR020846">
    <property type="entry name" value="MFS_dom"/>
</dbReference>
<reference evidence="9 10" key="1">
    <citation type="submission" date="2019-09" db="EMBL/GenBank/DDBJ databases">
        <title>Phylogeny of genus Pseudoclavibacter and closely related genus.</title>
        <authorList>
            <person name="Li Y."/>
        </authorList>
    </citation>
    <scope>NUCLEOTIDE SEQUENCE [LARGE SCALE GENOMIC DNA]</scope>
    <source>
        <strain evidence="9 10">JCM 16921</strain>
    </source>
</reference>
<evidence type="ECO:0000259" key="8">
    <source>
        <dbReference type="PROSITE" id="PS50850"/>
    </source>
</evidence>
<dbReference type="Pfam" id="PF00083">
    <property type="entry name" value="Sugar_tr"/>
    <property type="match status" value="2"/>
</dbReference>
<evidence type="ECO:0000313" key="9">
    <source>
        <dbReference type="EMBL" id="KAB1633055.1"/>
    </source>
</evidence>
<keyword evidence="3" id="KW-1003">Cell membrane</keyword>
<dbReference type="Proteomes" id="UP000481339">
    <property type="component" value="Unassembled WGS sequence"/>
</dbReference>
<keyword evidence="4 7" id="KW-0812">Transmembrane</keyword>
<evidence type="ECO:0000256" key="6">
    <source>
        <dbReference type="ARBA" id="ARBA00023136"/>
    </source>
</evidence>
<dbReference type="InterPro" id="IPR005828">
    <property type="entry name" value="MFS_sugar_transport-like"/>
</dbReference>
<evidence type="ECO:0000256" key="4">
    <source>
        <dbReference type="ARBA" id="ARBA00022692"/>
    </source>
</evidence>
<dbReference type="GO" id="GO:0022857">
    <property type="term" value="F:transmembrane transporter activity"/>
    <property type="evidence" value="ECO:0007669"/>
    <property type="project" value="InterPro"/>
</dbReference>
<feature type="transmembrane region" description="Helical" evidence="7">
    <location>
        <begin position="302"/>
        <end position="321"/>
    </location>
</feature>
<evidence type="ECO:0000313" key="10">
    <source>
        <dbReference type="Proteomes" id="UP000481339"/>
    </source>
</evidence>
<evidence type="ECO:0000256" key="1">
    <source>
        <dbReference type="ARBA" id="ARBA00004651"/>
    </source>
</evidence>
<dbReference type="SUPFAM" id="SSF103473">
    <property type="entry name" value="MFS general substrate transporter"/>
    <property type="match status" value="1"/>
</dbReference>
<dbReference type="GO" id="GO:0005886">
    <property type="term" value="C:plasma membrane"/>
    <property type="evidence" value="ECO:0007669"/>
    <property type="project" value="UniProtKB-SubCell"/>
</dbReference>
<name>A0A7C8BPC4_9MICO</name>
<dbReference type="InterPro" id="IPR005829">
    <property type="entry name" value="Sugar_transporter_CS"/>
</dbReference>
<feature type="transmembrane region" description="Helical" evidence="7">
    <location>
        <begin position="143"/>
        <end position="169"/>
    </location>
</feature>